<dbReference type="CDD" id="cd00063">
    <property type="entry name" value="FN3"/>
    <property type="match status" value="2"/>
</dbReference>
<proteinExistence type="predicted"/>
<keyword evidence="1" id="KW-0393">Immunoglobulin domain</keyword>
<evidence type="ECO:0000313" key="3">
    <source>
        <dbReference type="EMBL" id="CAB4739148.1"/>
    </source>
</evidence>
<dbReference type="InterPro" id="IPR003961">
    <property type="entry name" value="FN3_dom"/>
</dbReference>
<dbReference type="SMART" id="SM00060">
    <property type="entry name" value="FN3"/>
    <property type="match status" value="2"/>
</dbReference>
<dbReference type="PRINTS" id="PR00014">
    <property type="entry name" value="FNTYPEIII"/>
</dbReference>
<evidence type="ECO:0000256" key="1">
    <source>
        <dbReference type="ARBA" id="ARBA00023319"/>
    </source>
</evidence>
<sequence>MVVFRYPVSALSLPVHAGSNQVTVDWSAPSGGDAPTSYILQYKKTSESDSAYTTFSTPSAPTTIDTVTSLTNGISYSFRVAGVNASGTGTYSEVRDATPVGPPPAPTALISTPLSSSAQIAFTDPISNGGATITNYEYSKNNGSTWQALSPVDATSPITVPGLTDGNTYTIKIRAVNSYGSGTASESVSVLAGLLSEITNLVVSNTPTKRTLTSLTVSLNVAGKATFLANGKRIASCIKVSSSGVSPNIIAACNWRPSVMGRNIISVQHFPTDNSYSNGTFQSSALLVVPRTTRR</sequence>
<dbReference type="AlphaFoldDB" id="A0A6J6SWR3"/>
<dbReference type="PANTHER" id="PTHR14340:SF9">
    <property type="entry name" value="FIBRONECTIN TYPE-III DOMAIN-CONTAINING PROTEIN"/>
    <property type="match status" value="1"/>
</dbReference>
<dbReference type="InterPro" id="IPR013783">
    <property type="entry name" value="Ig-like_fold"/>
</dbReference>
<feature type="domain" description="Fibronectin type-III" evidence="2">
    <location>
        <begin position="7"/>
        <end position="103"/>
    </location>
</feature>
<organism evidence="3">
    <name type="scientific">freshwater metagenome</name>
    <dbReference type="NCBI Taxonomy" id="449393"/>
    <lineage>
        <taxon>unclassified sequences</taxon>
        <taxon>metagenomes</taxon>
        <taxon>ecological metagenomes</taxon>
    </lineage>
</organism>
<reference evidence="3" key="1">
    <citation type="submission" date="2020-05" db="EMBL/GenBank/DDBJ databases">
        <authorList>
            <person name="Chiriac C."/>
            <person name="Salcher M."/>
            <person name="Ghai R."/>
            <person name="Kavagutti S V."/>
        </authorList>
    </citation>
    <scope>NUCLEOTIDE SEQUENCE</scope>
</reference>
<gene>
    <name evidence="3" type="ORF">UFOPK2788_00678</name>
</gene>
<dbReference type="PANTHER" id="PTHR14340">
    <property type="entry name" value="MICROFIBRIL-ASSOCIATED GLYCOPROTEIN 3"/>
    <property type="match status" value="1"/>
</dbReference>
<accession>A0A6J6SWR3</accession>
<dbReference type="PROSITE" id="PS50853">
    <property type="entry name" value="FN3"/>
    <property type="match status" value="2"/>
</dbReference>
<dbReference type="EMBL" id="CAEZYV010000092">
    <property type="protein sequence ID" value="CAB4739148.1"/>
    <property type="molecule type" value="Genomic_DNA"/>
</dbReference>
<dbReference type="Gene3D" id="2.60.40.10">
    <property type="entry name" value="Immunoglobulins"/>
    <property type="match status" value="2"/>
</dbReference>
<dbReference type="SUPFAM" id="SSF49265">
    <property type="entry name" value="Fibronectin type III"/>
    <property type="match status" value="1"/>
</dbReference>
<dbReference type="InterPro" id="IPR036116">
    <property type="entry name" value="FN3_sf"/>
</dbReference>
<feature type="domain" description="Fibronectin type-III" evidence="2">
    <location>
        <begin position="105"/>
        <end position="195"/>
    </location>
</feature>
<dbReference type="Pfam" id="PF00041">
    <property type="entry name" value="fn3"/>
    <property type="match status" value="2"/>
</dbReference>
<protein>
    <submittedName>
        <fullName evidence="3">Unannotated protein</fullName>
    </submittedName>
</protein>
<evidence type="ECO:0000259" key="2">
    <source>
        <dbReference type="PROSITE" id="PS50853"/>
    </source>
</evidence>
<name>A0A6J6SWR3_9ZZZZ</name>